<organism evidence="1 2">
    <name type="scientific">Protopolystoma xenopodis</name>
    <dbReference type="NCBI Taxonomy" id="117903"/>
    <lineage>
        <taxon>Eukaryota</taxon>
        <taxon>Metazoa</taxon>
        <taxon>Spiralia</taxon>
        <taxon>Lophotrochozoa</taxon>
        <taxon>Platyhelminthes</taxon>
        <taxon>Monogenea</taxon>
        <taxon>Polyopisthocotylea</taxon>
        <taxon>Polystomatidea</taxon>
        <taxon>Polystomatidae</taxon>
        <taxon>Protopolystoma</taxon>
    </lineage>
</organism>
<name>A0A448XA33_9PLAT</name>
<dbReference type="AlphaFoldDB" id="A0A448XA33"/>
<evidence type="ECO:0000313" key="1">
    <source>
        <dbReference type="EMBL" id="VEL32065.1"/>
    </source>
</evidence>
<dbReference type="Proteomes" id="UP000784294">
    <property type="component" value="Unassembled WGS sequence"/>
</dbReference>
<accession>A0A448XA33</accession>
<comment type="caution">
    <text evidence="1">The sequence shown here is derived from an EMBL/GenBank/DDBJ whole genome shotgun (WGS) entry which is preliminary data.</text>
</comment>
<dbReference type="EMBL" id="CAAALY010129796">
    <property type="protein sequence ID" value="VEL32065.1"/>
    <property type="molecule type" value="Genomic_DNA"/>
</dbReference>
<proteinExistence type="predicted"/>
<gene>
    <name evidence="1" type="ORF">PXEA_LOCUS25505</name>
</gene>
<evidence type="ECO:0000313" key="2">
    <source>
        <dbReference type="Proteomes" id="UP000784294"/>
    </source>
</evidence>
<sequence>MSSRRSYSLNSLLAFLSSSSDKSLSDSRIKNVVHKRLRSPDQARKALQDIRYFLNNFFIVTLAYDAKEPSILSEHNTGKEAKLVSRRSRKTANILSKRIVMSDSLDNMSRLSFDESDGDFIGR</sequence>
<keyword evidence="2" id="KW-1185">Reference proteome</keyword>
<reference evidence="1" key="1">
    <citation type="submission" date="2018-11" db="EMBL/GenBank/DDBJ databases">
        <authorList>
            <consortium name="Pathogen Informatics"/>
        </authorList>
    </citation>
    <scope>NUCLEOTIDE SEQUENCE</scope>
</reference>
<protein>
    <submittedName>
        <fullName evidence="1">Uncharacterized protein</fullName>
    </submittedName>
</protein>